<keyword evidence="3 5" id="KW-0378">Hydrolase</keyword>
<dbReference type="CDD" id="cd04489">
    <property type="entry name" value="ExoVII_LU_OBF"/>
    <property type="match status" value="1"/>
</dbReference>
<dbReference type="Proteomes" id="UP001604335">
    <property type="component" value="Unassembled WGS sequence"/>
</dbReference>
<dbReference type="PANTHER" id="PTHR30008">
    <property type="entry name" value="EXODEOXYRIBONUCLEASE 7 LARGE SUBUNIT"/>
    <property type="match status" value="1"/>
</dbReference>
<organism evidence="9 10">
    <name type="scientific">Limnothrix redekei LRLZ20PSL1</name>
    <dbReference type="NCBI Taxonomy" id="3112953"/>
    <lineage>
        <taxon>Bacteria</taxon>
        <taxon>Bacillati</taxon>
        <taxon>Cyanobacteriota</taxon>
        <taxon>Cyanophyceae</taxon>
        <taxon>Pseudanabaenales</taxon>
        <taxon>Pseudanabaenaceae</taxon>
        <taxon>Limnothrix</taxon>
    </lineage>
</organism>
<proteinExistence type="inferred from homology"/>
<comment type="catalytic activity">
    <reaction evidence="5 6">
        <text>Exonucleolytic cleavage in either 5'- to 3'- or 3'- to 5'-direction to yield nucleoside 5'-phosphates.</text>
        <dbReference type="EC" id="3.1.11.6"/>
    </reaction>
</comment>
<evidence type="ECO:0000313" key="10">
    <source>
        <dbReference type="Proteomes" id="UP001604335"/>
    </source>
</evidence>
<keyword evidence="10" id="KW-1185">Reference proteome</keyword>
<evidence type="ECO:0000256" key="4">
    <source>
        <dbReference type="ARBA" id="ARBA00022839"/>
    </source>
</evidence>
<dbReference type="NCBIfam" id="TIGR00237">
    <property type="entry name" value="xseA"/>
    <property type="match status" value="1"/>
</dbReference>
<dbReference type="GO" id="GO:0008855">
    <property type="term" value="F:exodeoxyribonuclease VII activity"/>
    <property type="evidence" value="ECO:0007669"/>
    <property type="project" value="UniProtKB-EC"/>
</dbReference>
<evidence type="ECO:0000256" key="6">
    <source>
        <dbReference type="RuleBase" id="RU004355"/>
    </source>
</evidence>
<dbReference type="Pfam" id="PF13742">
    <property type="entry name" value="tRNA_anti_2"/>
    <property type="match status" value="1"/>
</dbReference>
<dbReference type="EC" id="3.1.11.6" evidence="5"/>
<evidence type="ECO:0000313" key="9">
    <source>
        <dbReference type="EMBL" id="MFG3819116.1"/>
    </source>
</evidence>
<protein>
    <recommendedName>
        <fullName evidence="5">Exodeoxyribonuclease 7 large subunit</fullName>
        <ecNumber evidence="5">3.1.11.6</ecNumber>
    </recommendedName>
    <alternativeName>
        <fullName evidence="5">Exodeoxyribonuclease VII large subunit</fullName>
        <shortName evidence="5">Exonuclease VII large subunit</shortName>
    </alternativeName>
</protein>
<gene>
    <name evidence="5 9" type="primary">xseA</name>
    <name evidence="9" type="ORF">VPK24_15845</name>
</gene>
<evidence type="ECO:0000256" key="5">
    <source>
        <dbReference type="HAMAP-Rule" id="MF_00378"/>
    </source>
</evidence>
<reference evidence="10" key="1">
    <citation type="journal article" date="2024" name="Algal Res.">
        <title>Biochemical, toxicological and genomic investigation of a high-biomass producing Limnothrix strain isolated from Italian shallow drinking water reservoir.</title>
        <authorList>
            <person name="Simonazzi M."/>
            <person name="Shishido T.K."/>
            <person name="Delbaje E."/>
            <person name="Wahlsten M."/>
            <person name="Fewer D.P."/>
            <person name="Sivonen K."/>
            <person name="Pezzolesi L."/>
            <person name="Pistocchi R."/>
        </authorList>
    </citation>
    <scope>NUCLEOTIDE SEQUENCE [LARGE SCALE GENOMIC DNA]</scope>
    <source>
        <strain evidence="10">LRLZ20PSL1</strain>
    </source>
</reference>
<dbReference type="EMBL" id="JAZAQF010000086">
    <property type="protein sequence ID" value="MFG3819116.1"/>
    <property type="molecule type" value="Genomic_DNA"/>
</dbReference>
<keyword evidence="4 5" id="KW-0269">Exonuclease</keyword>
<dbReference type="InterPro" id="IPR020579">
    <property type="entry name" value="Exonuc_VII_lsu_C"/>
</dbReference>
<evidence type="ECO:0000256" key="3">
    <source>
        <dbReference type="ARBA" id="ARBA00022801"/>
    </source>
</evidence>
<evidence type="ECO:0000256" key="2">
    <source>
        <dbReference type="ARBA" id="ARBA00022722"/>
    </source>
</evidence>
<comment type="similarity">
    <text evidence="5 6">Belongs to the XseA family.</text>
</comment>
<comment type="caution">
    <text evidence="9">The sequence shown here is derived from an EMBL/GenBank/DDBJ whole genome shotgun (WGS) entry which is preliminary data.</text>
</comment>
<sequence>MAEDWAAELPPSSATEPWSVATLNQWLKDCVEAEPALHRVWVMGEVSSAKPFPSGIYFTLTDREATAAIGCVVWRGQVDRLASLPEPGQQVIALGELQLWPKRGELKLVIWQLLPAGAGLQALRMQQLHDRLAAEGLFDPDRRRPLPAFPQTVAVITSPRAAAWGDIQRTLLQRHPGLRVLFVPALVQGDRAPISLMRAIAQVVVDGRADLLILARGGGATEDLSCFNDEQLVRTLADCPIPVITGIGHQRDQSLCDRVADWCAHTPTAAAERAVPSLVELRNRWAEQALGLKLAMDRYLQDRVDRVDLLQQRLGRLRPDRQWQRETERLADLRRRLSMAMQHRLDREQQRQQALNQALRSLDPNQVLQRGYSLVRDDQGAIVRRAAQTQPGDQLRIQLADGWLEVKVVPPPPPIAQLSIDLDPPP</sequence>
<dbReference type="InterPro" id="IPR025824">
    <property type="entry name" value="OB-fold_nuc-bd_dom"/>
</dbReference>
<evidence type="ECO:0000259" key="7">
    <source>
        <dbReference type="Pfam" id="PF02601"/>
    </source>
</evidence>
<name>A0ABW7CD96_9CYAN</name>
<dbReference type="PANTHER" id="PTHR30008:SF0">
    <property type="entry name" value="EXODEOXYRIBONUCLEASE 7 LARGE SUBUNIT"/>
    <property type="match status" value="1"/>
</dbReference>
<dbReference type="RefSeq" id="WP_393014822.1">
    <property type="nucleotide sequence ID" value="NZ_JAZAQF010000086.1"/>
</dbReference>
<evidence type="ECO:0000256" key="1">
    <source>
        <dbReference type="ARBA" id="ARBA00022490"/>
    </source>
</evidence>
<comment type="subcellular location">
    <subcellularLocation>
        <location evidence="5 6">Cytoplasm</location>
    </subcellularLocation>
</comment>
<dbReference type="Pfam" id="PF02601">
    <property type="entry name" value="Exonuc_VII_L"/>
    <property type="match status" value="1"/>
</dbReference>
<feature type="domain" description="OB-fold nucleic acid binding" evidence="8">
    <location>
        <begin position="18"/>
        <end position="113"/>
    </location>
</feature>
<keyword evidence="2 5" id="KW-0540">Nuclease</keyword>
<dbReference type="InterPro" id="IPR003753">
    <property type="entry name" value="Exonuc_VII_L"/>
</dbReference>
<evidence type="ECO:0000259" key="8">
    <source>
        <dbReference type="Pfam" id="PF13742"/>
    </source>
</evidence>
<comment type="function">
    <text evidence="5">Bidirectionally degrades single-stranded DNA into large acid-insoluble oligonucleotides, which are then degraded further into small acid-soluble oligonucleotides.</text>
</comment>
<dbReference type="HAMAP" id="MF_00378">
    <property type="entry name" value="Exonuc_7_L"/>
    <property type="match status" value="1"/>
</dbReference>
<feature type="domain" description="Exonuclease VII large subunit C-terminal" evidence="7">
    <location>
        <begin position="137"/>
        <end position="359"/>
    </location>
</feature>
<keyword evidence="1 5" id="KW-0963">Cytoplasm</keyword>
<accession>A0ABW7CD96</accession>
<comment type="subunit">
    <text evidence="5">Heterooligomer composed of large and small subunits.</text>
</comment>